<feature type="transmembrane region" description="Helical" evidence="5">
    <location>
        <begin position="310"/>
        <end position="327"/>
    </location>
</feature>
<dbReference type="PROSITE" id="PS50234">
    <property type="entry name" value="VWFA"/>
    <property type="match status" value="1"/>
</dbReference>
<keyword evidence="8" id="KW-1185">Reference proteome</keyword>
<dbReference type="Gene3D" id="3.40.50.410">
    <property type="entry name" value="von Willebrand factor, type A domain"/>
    <property type="match status" value="1"/>
</dbReference>
<reference evidence="7 8" key="1">
    <citation type="submission" date="2016-10" db="EMBL/GenBank/DDBJ databases">
        <authorList>
            <person name="de Groot N.N."/>
        </authorList>
    </citation>
    <scope>NUCLEOTIDE SEQUENCE [LARGE SCALE GENOMIC DNA]</scope>
    <source>
        <strain evidence="7 8">DSM 19033</strain>
    </source>
</reference>
<dbReference type="SUPFAM" id="SSF53300">
    <property type="entry name" value="vWA-like"/>
    <property type="match status" value="1"/>
</dbReference>
<dbReference type="PANTHER" id="PTHR22550">
    <property type="entry name" value="SPORE GERMINATION PROTEIN"/>
    <property type="match status" value="1"/>
</dbReference>
<evidence type="ECO:0000256" key="2">
    <source>
        <dbReference type="ARBA" id="ARBA00022692"/>
    </source>
</evidence>
<dbReference type="OrthoDB" id="6206554at2"/>
<dbReference type="InterPro" id="IPR002035">
    <property type="entry name" value="VWF_A"/>
</dbReference>
<feature type="transmembrane region" description="Helical" evidence="5">
    <location>
        <begin position="6"/>
        <end position="26"/>
    </location>
</feature>
<dbReference type="InterPro" id="IPR050768">
    <property type="entry name" value="UPF0353/GerABKA_families"/>
</dbReference>
<gene>
    <name evidence="7" type="ORF">SAMN05443550_109104</name>
</gene>
<keyword evidence="1" id="KW-1003">Cell membrane</keyword>
<dbReference type="STRING" id="425514.SAMN05443550_109104"/>
<dbReference type="Pfam" id="PF07584">
    <property type="entry name" value="BatA"/>
    <property type="match status" value="1"/>
</dbReference>
<dbReference type="RefSeq" id="WP_090558391.1">
    <property type="nucleotide sequence ID" value="NZ_FNRA01000009.1"/>
</dbReference>
<feature type="domain" description="VWFA" evidence="6">
    <location>
        <begin position="91"/>
        <end position="290"/>
    </location>
</feature>
<evidence type="ECO:0000256" key="1">
    <source>
        <dbReference type="ARBA" id="ARBA00022475"/>
    </source>
</evidence>
<proteinExistence type="predicted"/>
<evidence type="ECO:0000313" key="8">
    <source>
        <dbReference type="Proteomes" id="UP000198850"/>
    </source>
</evidence>
<accession>A0A1H4G7Y8</accession>
<evidence type="ECO:0000259" key="6">
    <source>
        <dbReference type="PROSITE" id="PS50234"/>
    </source>
</evidence>
<evidence type="ECO:0000313" key="7">
    <source>
        <dbReference type="EMBL" id="SEB05709.1"/>
    </source>
</evidence>
<dbReference type="EMBL" id="FNRA01000009">
    <property type="protein sequence ID" value="SEB05709.1"/>
    <property type="molecule type" value="Genomic_DNA"/>
</dbReference>
<keyword evidence="3 5" id="KW-1133">Transmembrane helix</keyword>
<keyword evidence="4 5" id="KW-0472">Membrane</keyword>
<keyword evidence="2 5" id="KW-0812">Transmembrane</keyword>
<evidence type="ECO:0000256" key="3">
    <source>
        <dbReference type="ARBA" id="ARBA00022989"/>
    </source>
</evidence>
<dbReference type="AlphaFoldDB" id="A0A1H4G7Y8"/>
<sequence>MLRFAHIELLWGLAAIPFLIALFVLVSRWKKKAIGRLGDKKVVDMMIPEVSFTRPWLKFILFIFAYAFLVVGIADPRIGSKLEEVKQKSADLMILLDVSNSMLAQDITPSRLENAKRAIAQLIDNLHNDRIGIVVFAGEAYVQLPITTDYSAAKLFLNTINTDMVPTQGTAIGAAIDMGMRSFDFKNGTGKAMIVITDGENHEDDAVAAAKNAADKDVTVNVIGIGSLEGAPIPIYENGKEAGFHTDSLGKPVLSKLNETMGKEVSAAGKGAYVRATNANSGMNIVLDQIDRVQRKTVDTKNFKDFEDRFQFFLGIAFLLLVAEFFISNRKSLRLGNVKLFEVKSPTPAAGIGASQNRINTEKSK</sequence>
<evidence type="ECO:0000256" key="5">
    <source>
        <dbReference type="SAM" id="Phobius"/>
    </source>
</evidence>
<name>A0A1H4G7Y8_9SPHI</name>
<feature type="transmembrane region" description="Helical" evidence="5">
    <location>
        <begin position="55"/>
        <end position="74"/>
    </location>
</feature>
<dbReference type="InterPro" id="IPR024163">
    <property type="entry name" value="Aerotolerance_reg_N"/>
</dbReference>
<dbReference type="PANTHER" id="PTHR22550:SF5">
    <property type="entry name" value="LEUCINE ZIPPER PROTEIN 4"/>
    <property type="match status" value="1"/>
</dbReference>
<dbReference type="InterPro" id="IPR036465">
    <property type="entry name" value="vWFA_dom_sf"/>
</dbReference>
<dbReference type="Pfam" id="PF13519">
    <property type="entry name" value="VWA_2"/>
    <property type="match status" value="1"/>
</dbReference>
<protein>
    <submittedName>
        <fullName evidence="7">Ca-activated chloride channel family protein</fullName>
    </submittedName>
</protein>
<organism evidence="7 8">
    <name type="scientific">Pedobacter hartonius</name>
    <dbReference type="NCBI Taxonomy" id="425514"/>
    <lineage>
        <taxon>Bacteria</taxon>
        <taxon>Pseudomonadati</taxon>
        <taxon>Bacteroidota</taxon>
        <taxon>Sphingobacteriia</taxon>
        <taxon>Sphingobacteriales</taxon>
        <taxon>Sphingobacteriaceae</taxon>
        <taxon>Pedobacter</taxon>
    </lineage>
</organism>
<evidence type="ECO:0000256" key="4">
    <source>
        <dbReference type="ARBA" id="ARBA00023136"/>
    </source>
</evidence>
<dbReference type="Proteomes" id="UP000198850">
    <property type="component" value="Unassembled WGS sequence"/>
</dbReference>
<dbReference type="SMART" id="SM00327">
    <property type="entry name" value="VWA"/>
    <property type="match status" value="1"/>
</dbReference>